<dbReference type="GO" id="GO:0030488">
    <property type="term" value="P:tRNA methylation"/>
    <property type="evidence" value="ECO:0007669"/>
    <property type="project" value="TreeGrafter"/>
</dbReference>
<evidence type="ECO:0000256" key="2">
    <source>
        <dbReference type="ARBA" id="ARBA00022694"/>
    </source>
</evidence>
<evidence type="ECO:0000313" key="7">
    <source>
        <dbReference type="Proteomes" id="UP000789572"/>
    </source>
</evidence>
<gene>
    <name evidence="6" type="ORF">POCULU_LOCUS2014</name>
</gene>
<feature type="domain" description="tRNA (32-2'-O)-methyltransferase regulator THADA-like C-terminal TPR repeats region" evidence="5">
    <location>
        <begin position="1345"/>
        <end position="1504"/>
    </location>
</feature>
<comment type="similarity">
    <text evidence="1">Belongs to the THADA family.</text>
</comment>
<dbReference type="InterPro" id="IPR051954">
    <property type="entry name" value="tRNA_methyltransferase_THADA"/>
</dbReference>
<sequence length="2059" mass="234184">MSSDARKIAARAPVTINHSWLDCITEYAESHPTARLHPSIEIIRAFINDIEATWEKQCEYLKKIEKSLPSIKRQSKSSGHRSDQLHVDLTPEHKEQLVIVENVISKIYFTTTETLIKRHCIPILDACYRIVLDSDSRSHLTFAQQYDKYITHTQYTDHCLWQKAFSIYLTLDFSIGFDTVRSAIWETIHFLTNCLTTSVEQVQNINARNTKDSIRDSASSSMELALLMDDVQYVIKTLLALLSKFEENIRPSFEVLERHVEEDGGDDDDKDNHCNKLPNIKGILTLTRNLMNACLEICANDIYIKDLSQLAGMTFAACFQLTGTASFISTQIFLTFFIHNRSADTTASLLVTRLQVNMPECLQSDSGWTNDNTPMLFICRGLLSNVGYDVLTAHLVNAANTDVRVLKTDVENHVPASLYHLLFISVAYFCEAQISPQVKLIAFETMGLWLTETQSILKCQENTNKKITIKPNAAKKGARTLNTSSNPVHACFVTLTAETIESLLTPTIISVLISYVYNYWDDPIDAIQHKVRFIFHSLLNVLQLKAALCSTVSEHALFLQHLMKQLLEFDKYRKVKYSLMSMLIPRIGADVVLGMKKDVICDCIEVMDNLVIASKACEAVKVLLDAKMKEVTDQRNAGNENTTAGGWIDLWLEPVCRALSSDNAKRRKNIDNLLLPYLLKATPEAFWTLISVFQSDSNKSFVTKDEYRLHALITTIKVGRSLDLIDGESLVSGFPANKENNRLIHTQFLYDSMYHPDKMLRVDALGLICESHKRTSSINSIEISLLKEFISLNLNSTLPEFRQRLLAHFTKLFSRLHGNLYGQWREYLGKKKAYGDVEAVIKIKRRVDEIEHFLRWLIHLLVQQLYPGASYQRVSTSLKLLHLLIKHFGIDSTPPPAGYTVKHGKLPEFPFRLPFATPQLSLTLFDLLMNSYVPNRQEAYDVLRIFPAPLPGIESKEKAQNVLDWAFTKLKSGRAAESDGGAMVFRIVFVKYVVELGFELEVDNDMSGVETVEMTGVPSVDFTNKLLNFLHSQITFASSNLLLASRKHPIQGTLLALQYIFQELSYSSPIIKSHISHWRQIHKFTLKLIRDICDVVIDVLSAAAPEGNILMEDDEIDIDVRVVTDEDEDCQDDGQEDSPKHQVLLSYCWRAVKEASSLLGIILSRTPTTMNGISDEFSIITYEDFISSGDLIRNLLTSIRHRGAFSSIYPGYAALCSRLLNSGGKSLIDMARGWVEADIKTIHSNKVSITRRSGGLPLCILAVVSNEPSNHRVILPWTIKTLLSIATMPHYPTSDEALDLPQVHAFNSLRTIFMDARLATEVLTFVADGIMLSIRGFASHSWAIRNCSVMLFSTLVQRVFGTKKVKDEQHSINKLTGREFFSRFPKLHPFLMNELRIAVEQLVKDDKETSQIHPGLYPVLTLLSRLYPSLMESAHSVLSLSTFVPLVIECCKSRIQKTREMAARALTPLISSDHLLQTCSDILYACNLSNQNALHGRLAQIRQLFRGHLKTGVASYETAKLFLTEIPRVFVDKLDIATRVNECAVTRHLFLEIIYEFVFDDSWITFGIIEHHRKEYITLMNEKSSNLRSIVFDLCRSEISSDNGSSISYHLVRETMAKIIVNYILSHETFTRDNWNTIVELLADKDYEVRGCVLSQLIQKIKMVNQFNYTILQKKLVRMICDGEPSMDCLQRAVELLTLLDPEQPIPSASCESDVGIQDFWRTIVESYMERMNSLLVTESMLPLLGAVLSQTWMQESSMEVKSQYFTKWVEYANKYSQADMNLRLRESTMQSLHFFSRFLFKDRKTYAERITPHVMILYEIIIRLVQDDDINIRESAATLISKSMELKVPVDYEKAREMCYEYLTKQYSRSLYFYASFLKILTAEQKPDNILANAMSPQRTLFAVENPNIFKEDLIDVQLSFRCLCDATADADMLQIPDVICNDIPLFAIEQLKGAISILKNANNQGPLGLTSRSDVFLVTYRTILMVILGLRMANKKRNEIESGYNNIIELVQQNTHMLHPLLYELLVNSVYKDKYGNVPLFLTSSVTQSSIQTDTKI</sequence>
<reference evidence="6" key="1">
    <citation type="submission" date="2021-06" db="EMBL/GenBank/DDBJ databases">
        <authorList>
            <person name="Kallberg Y."/>
            <person name="Tangrot J."/>
            <person name="Rosling A."/>
        </authorList>
    </citation>
    <scope>NUCLEOTIDE SEQUENCE</scope>
    <source>
        <strain evidence="6">IA702</strain>
    </source>
</reference>
<dbReference type="Pfam" id="PF25150">
    <property type="entry name" value="TPR_Trm732"/>
    <property type="match status" value="1"/>
</dbReference>
<dbReference type="EMBL" id="CAJVPJ010000170">
    <property type="protein sequence ID" value="CAG8489964.1"/>
    <property type="molecule type" value="Genomic_DNA"/>
</dbReference>
<dbReference type="Pfam" id="PF26523">
    <property type="entry name" value="Trm732_C"/>
    <property type="match status" value="1"/>
</dbReference>
<name>A0A9N8WQ73_9GLOM</name>
<evidence type="ECO:0000259" key="4">
    <source>
        <dbReference type="Pfam" id="PF25150"/>
    </source>
</evidence>
<feature type="domain" description="DUF2428" evidence="3">
    <location>
        <begin position="1082"/>
        <end position="1343"/>
    </location>
</feature>
<dbReference type="Proteomes" id="UP000789572">
    <property type="component" value="Unassembled WGS sequence"/>
</dbReference>
<dbReference type="PANTHER" id="PTHR14387:SF0">
    <property type="entry name" value="DUF2428 DOMAIN-CONTAINING PROTEIN"/>
    <property type="match status" value="1"/>
</dbReference>
<dbReference type="InterPro" id="IPR016024">
    <property type="entry name" value="ARM-type_fold"/>
</dbReference>
<dbReference type="InterPro" id="IPR019442">
    <property type="entry name" value="THADA/TRM732_DUF2428"/>
</dbReference>
<dbReference type="SUPFAM" id="SSF48371">
    <property type="entry name" value="ARM repeat"/>
    <property type="match status" value="1"/>
</dbReference>
<keyword evidence="2" id="KW-0819">tRNA processing</keyword>
<accession>A0A9N8WQ73</accession>
<evidence type="ECO:0000256" key="1">
    <source>
        <dbReference type="ARBA" id="ARBA00010409"/>
    </source>
</evidence>
<evidence type="ECO:0000259" key="5">
    <source>
        <dbReference type="Pfam" id="PF25151"/>
    </source>
</evidence>
<dbReference type="InterPro" id="IPR056843">
    <property type="entry name" value="THADA-like_TPR"/>
</dbReference>
<dbReference type="InterPro" id="IPR056842">
    <property type="entry name" value="THADA-like_TPR_C"/>
</dbReference>
<proteinExistence type="inferred from homology"/>
<dbReference type="OrthoDB" id="73997at2759"/>
<evidence type="ECO:0000313" key="6">
    <source>
        <dbReference type="EMBL" id="CAG8489964.1"/>
    </source>
</evidence>
<protein>
    <submittedName>
        <fullName evidence="6">6184_t:CDS:1</fullName>
    </submittedName>
</protein>
<dbReference type="PANTHER" id="PTHR14387">
    <property type="entry name" value="THADA/DEATH RECEPTOR INTERACTING PROTEIN"/>
    <property type="match status" value="1"/>
</dbReference>
<dbReference type="GO" id="GO:0005829">
    <property type="term" value="C:cytosol"/>
    <property type="evidence" value="ECO:0007669"/>
    <property type="project" value="TreeGrafter"/>
</dbReference>
<dbReference type="Pfam" id="PF25151">
    <property type="entry name" value="TPR_Trm732_C"/>
    <property type="match status" value="1"/>
</dbReference>
<dbReference type="Pfam" id="PF10350">
    <property type="entry name" value="DUF2428"/>
    <property type="match status" value="1"/>
</dbReference>
<feature type="domain" description="tRNA (32-2'-O)-methyltransferase regulator THADA-like TPR repeats region" evidence="4">
    <location>
        <begin position="647"/>
        <end position="937"/>
    </location>
</feature>
<comment type="caution">
    <text evidence="6">The sequence shown here is derived from an EMBL/GenBank/DDBJ whole genome shotgun (WGS) entry which is preliminary data.</text>
</comment>
<organism evidence="6 7">
    <name type="scientific">Paraglomus occultum</name>
    <dbReference type="NCBI Taxonomy" id="144539"/>
    <lineage>
        <taxon>Eukaryota</taxon>
        <taxon>Fungi</taxon>
        <taxon>Fungi incertae sedis</taxon>
        <taxon>Mucoromycota</taxon>
        <taxon>Glomeromycotina</taxon>
        <taxon>Glomeromycetes</taxon>
        <taxon>Paraglomerales</taxon>
        <taxon>Paraglomeraceae</taxon>
        <taxon>Paraglomus</taxon>
    </lineage>
</organism>
<evidence type="ECO:0000259" key="3">
    <source>
        <dbReference type="Pfam" id="PF10350"/>
    </source>
</evidence>
<keyword evidence="7" id="KW-1185">Reference proteome</keyword>